<keyword evidence="2" id="KW-0472">Membrane</keyword>
<evidence type="ECO:0000256" key="1">
    <source>
        <dbReference type="SAM" id="MobiDB-lite"/>
    </source>
</evidence>
<organism evidence="3 4">
    <name type="scientific">Acidithiobacillus ferrivorans</name>
    <dbReference type="NCBI Taxonomy" id="160808"/>
    <lineage>
        <taxon>Bacteria</taxon>
        <taxon>Pseudomonadati</taxon>
        <taxon>Pseudomonadota</taxon>
        <taxon>Acidithiobacillia</taxon>
        <taxon>Acidithiobacillales</taxon>
        <taxon>Acidithiobacillaceae</taxon>
        <taxon>Acidithiobacillus</taxon>
    </lineage>
</organism>
<gene>
    <name evidence="3" type="ORF">BBC27_08100</name>
</gene>
<name>A0A1B9C0D5_9PROT</name>
<evidence type="ECO:0000313" key="3">
    <source>
        <dbReference type="EMBL" id="OCB03418.1"/>
    </source>
</evidence>
<reference evidence="3 4" key="1">
    <citation type="submission" date="2016-07" db="EMBL/GenBank/DDBJ databases">
        <title>Draft genome of a psychrotolerant acidophile Acidithiobacillus ferrivorans strain YL15.</title>
        <authorList>
            <person name="Peng T."/>
            <person name="Ma L."/>
            <person name="Nan M."/>
            <person name="An N."/>
            <person name="Wang M."/>
            <person name="Qiu G."/>
            <person name="Zeng W."/>
        </authorList>
    </citation>
    <scope>NUCLEOTIDE SEQUENCE [LARGE SCALE GENOMIC DNA]</scope>
    <source>
        <strain evidence="3 4">YL15</strain>
    </source>
</reference>
<proteinExistence type="predicted"/>
<keyword evidence="2" id="KW-1133">Transmembrane helix</keyword>
<keyword evidence="2" id="KW-0812">Transmembrane</keyword>
<dbReference type="AlphaFoldDB" id="A0A1B9C0D5"/>
<feature type="region of interest" description="Disordered" evidence="1">
    <location>
        <begin position="1"/>
        <end position="27"/>
    </location>
</feature>
<feature type="compositionally biased region" description="Low complexity" evidence="1">
    <location>
        <begin position="1"/>
        <end position="12"/>
    </location>
</feature>
<protein>
    <submittedName>
        <fullName evidence="3">Uncharacterized protein</fullName>
    </submittedName>
</protein>
<comment type="caution">
    <text evidence="3">The sequence shown here is derived from an EMBL/GenBank/DDBJ whole genome shotgun (WGS) entry which is preliminary data.</text>
</comment>
<dbReference type="EMBL" id="MASQ01000067">
    <property type="protein sequence ID" value="OCB03418.1"/>
    <property type="molecule type" value="Genomic_DNA"/>
</dbReference>
<dbReference type="RefSeq" id="WP_065412885.1">
    <property type="nucleotide sequence ID" value="NZ_MASQ01000067.1"/>
</dbReference>
<feature type="transmembrane region" description="Helical" evidence="2">
    <location>
        <begin position="204"/>
        <end position="228"/>
    </location>
</feature>
<evidence type="ECO:0000256" key="2">
    <source>
        <dbReference type="SAM" id="Phobius"/>
    </source>
</evidence>
<dbReference type="Proteomes" id="UP000093129">
    <property type="component" value="Unassembled WGS sequence"/>
</dbReference>
<evidence type="ECO:0000313" key="4">
    <source>
        <dbReference type="Proteomes" id="UP000093129"/>
    </source>
</evidence>
<accession>A0A1B9C0D5</accession>
<sequence length="280" mass="28221">MDKGLDMLGGDDANASDAGETPPMATGTATDVLLEGKSHELQMKIVRAISARKLDENDPLLDAYNCTGMAAEAAAAAGAAAQAVQAGVQKIPDQIWDGAIRAGGEVKGELVQGAKLFVEAFVAAAGKQQTALVAAGSTQQADILAAAQVGADKIKLAATTLTASLDKAVAAKTEQGVSDFARAAAVAGKAAAQSSMAAQLSRSAMTMIVAFLFAVMIGAGGLWGWLLITHRVMPAGVVAMQDPLRGGDLLIVPTGGKPIPGSQCPGGLCLIYKSGIPDLP</sequence>